<dbReference type="Gene3D" id="2.40.10.10">
    <property type="entry name" value="Trypsin-like serine proteases"/>
    <property type="match status" value="2"/>
</dbReference>
<dbReference type="PROSITE" id="PS00134">
    <property type="entry name" value="TRYPSIN_HIS"/>
    <property type="match status" value="1"/>
</dbReference>
<protein>
    <submittedName>
        <fullName evidence="2">Uncharacterized protein</fullName>
    </submittedName>
</protein>
<dbReference type="EMBL" id="SRYW01000004">
    <property type="protein sequence ID" value="TGY35270.1"/>
    <property type="molecule type" value="Genomic_DNA"/>
</dbReference>
<dbReference type="Proteomes" id="UP000306631">
    <property type="component" value="Unassembled WGS sequence"/>
</dbReference>
<dbReference type="InterPro" id="IPR018114">
    <property type="entry name" value="TRYPSIN_HIS"/>
</dbReference>
<dbReference type="InterPro" id="IPR009003">
    <property type="entry name" value="Peptidase_S1_PA"/>
</dbReference>
<dbReference type="GO" id="GO:0006508">
    <property type="term" value="P:proteolysis"/>
    <property type="evidence" value="ECO:0007669"/>
    <property type="project" value="InterPro"/>
</dbReference>
<dbReference type="AlphaFoldDB" id="A0A4V3RJB4"/>
<evidence type="ECO:0000313" key="2">
    <source>
        <dbReference type="EMBL" id="TGY35270.1"/>
    </source>
</evidence>
<reference evidence="2 3" key="1">
    <citation type="submission" date="2019-04" db="EMBL/GenBank/DDBJ databases">
        <title>Microbes associate with the intestines of laboratory mice.</title>
        <authorList>
            <person name="Navarre W."/>
            <person name="Wong E."/>
            <person name="Huang K."/>
            <person name="Tropini C."/>
            <person name="Ng K."/>
            <person name="Yu B."/>
        </authorList>
    </citation>
    <scope>NUCLEOTIDE SEQUENCE [LARGE SCALE GENOMIC DNA]</scope>
    <source>
        <strain evidence="2 3">NM62_B4-13</strain>
    </source>
</reference>
<accession>A0A4V3RJB4</accession>
<evidence type="ECO:0000256" key="1">
    <source>
        <dbReference type="SAM" id="SignalP"/>
    </source>
</evidence>
<organism evidence="2 3">
    <name type="scientific">Stenotrophomonas maltophilia</name>
    <name type="common">Pseudomonas maltophilia</name>
    <name type="synonym">Xanthomonas maltophilia</name>
    <dbReference type="NCBI Taxonomy" id="40324"/>
    <lineage>
        <taxon>Bacteria</taxon>
        <taxon>Pseudomonadati</taxon>
        <taxon>Pseudomonadota</taxon>
        <taxon>Gammaproteobacteria</taxon>
        <taxon>Lysobacterales</taxon>
        <taxon>Lysobacteraceae</taxon>
        <taxon>Stenotrophomonas</taxon>
        <taxon>Stenotrophomonas maltophilia group</taxon>
    </lineage>
</organism>
<dbReference type="GO" id="GO:0004252">
    <property type="term" value="F:serine-type endopeptidase activity"/>
    <property type="evidence" value="ECO:0007669"/>
    <property type="project" value="InterPro"/>
</dbReference>
<proteinExistence type="predicted"/>
<gene>
    <name evidence="2" type="ORF">E5352_06015</name>
</gene>
<dbReference type="InterPro" id="IPR043504">
    <property type="entry name" value="Peptidase_S1_PA_chymotrypsin"/>
</dbReference>
<keyword evidence="1" id="KW-0732">Signal</keyword>
<evidence type="ECO:0000313" key="3">
    <source>
        <dbReference type="Proteomes" id="UP000306631"/>
    </source>
</evidence>
<feature type="chain" id="PRO_5020517010" evidence="1">
    <location>
        <begin position="22"/>
        <end position="405"/>
    </location>
</feature>
<dbReference type="RefSeq" id="WP_136003948.1">
    <property type="nucleotide sequence ID" value="NZ_SRYW01000004.1"/>
</dbReference>
<dbReference type="OrthoDB" id="5999397at2"/>
<comment type="caution">
    <text evidence="2">The sequence shown here is derived from an EMBL/GenBank/DDBJ whole genome shotgun (WGS) entry which is preliminary data.</text>
</comment>
<feature type="signal peptide" evidence="1">
    <location>
        <begin position="1"/>
        <end position="21"/>
    </location>
</feature>
<dbReference type="SUPFAM" id="SSF50494">
    <property type="entry name" value="Trypsin-like serine proteases"/>
    <property type="match status" value="1"/>
</dbReference>
<sequence length="405" mass="43448">MKRMAWLLMVAGVAGSGVAAAQDAETDEELAVAVKAYMAGHDQVTMDEAVRRLQVQAELAPFSENLQGEFAERFTAIRLMHAPDQYIRVDLKGDRPVPSRVIRTASGETRVEFRVGRTFTQEEFRTRIKDTAPLIRSLIPGVSGITGFAGDNRVVVSIEGNADEAARYARVLPKIERVSGLKVELEHSQGRESNASNASGGAVLQNNNDYCTTGFAVLHKATNTRGIITAAHCPDALIYGNYGSTQNNTKVTFPLTFQNAIFDGSHDVQWHTIPAPHGVTQEVFGSSNSEYGKRSIMFMYAAPMEDSNLCFRGAVSGYSCGRVVSVTHVPEGTCGASIACNPDWVRVEGSALSCTGGDSGAAVFWQNSGFGIVKSGKWTGVGAGNCDRLTVMPFGRVSALGLRGL</sequence>
<name>A0A4V3RJB4_STEMA</name>